<feature type="region of interest" description="Disordered" evidence="1">
    <location>
        <begin position="1"/>
        <end position="41"/>
    </location>
</feature>
<dbReference type="OrthoDB" id="3895385at2759"/>
<sequence>MAIPIPPHHGPPPGFGGDMPPPSGAFRIDDWHHVNPPAGPPPMQGEQLPPMVDILGDEMPARPANGKKAKADKKAFEPVETMFEGTMLEKAEPLIGGKLTWARVGKRSLPFDEKKLVALVREHRQQTRSGPAADFSRLSSNQQGVITRLIEERQLQEKNGDADWILVDVVRYGVPHFFTRPMDVRKLRVILKR</sequence>
<accession>A0A4U0TND1</accession>
<feature type="compositionally biased region" description="Pro residues" evidence="1">
    <location>
        <begin position="1"/>
        <end position="23"/>
    </location>
</feature>
<dbReference type="EMBL" id="NAJL01000054">
    <property type="protein sequence ID" value="TKA23511.1"/>
    <property type="molecule type" value="Genomic_DNA"/>
</dbReference>
<proteinExistence type="predicted"/>
<evidence type="ECO:0000313" key="3">
    <source>
        <dbReference type="Proteomes" id="UP000308549"/>
    </source>
</evidence>
<keyword evidence="3" id="KW-1185">Reference proteome</keyword>
<gene>
    <name evidence="2" type="ORF">B0A50_07089</name>
</gene>
<dbReference type="AlphaFoldDB" id="A0A4U0TND1"/>
<name>A0A4U0TND1_9PEZI</name>
<evidence type="ECO:0000256" key="1">
    <source>
        <dbReference type="SAM" id="MobiDB-lite"/>
    </source>
</evidence>
<evidence type="ECO:0000313" key="2">
    <source>
        <dbReference type="EMBL" id="TKA23511.1"/>
    </source>
</evidence>
<protein>
    <submittedName>
        <fullName evidence="2">Uncharacterized protein</fullName>
    </submittedName>
</protein>
<organism evidence="2 3">
    <name type="scientific">Salinomyces thailandicus</name>
    <dbReference type="NCBI Taxonomy" id="706561"/>
    <lineage>
        <taxon>Eukaryota</taxon>
        <taxon>Fungi</taxon>
        <taxon>Dikarya</taxon>
        <taxon>Ascomycota</taxon>
        <taxon>Pezizomycotina</taxon>
        <taxon>Dothideomycetes</taxon>
        <taxon>Dothideomycetidae</taxon>
        <taxon>Mycosphaerellales</taxon>
        <taxon>Teratosphaeriaceae</taxon>
        <taxon>Salinomyces</taxon>
    </lineage>
</organism>
<comment type="caution">
    <text evidence="2">The sequence shown here is derived from an EMBL/GenBank/DDBJ whole genome shotgun (WGS) entry which is preliminary data.</text>
</comment>
<dbReference type="Proteomes" id="UP000308549">
    <property type="component" value="Unassembled WGS sequence"/>
</dbReference>
<reference evidence="2 3" key="1">
    <citation type="submission" date="2017-03" db="EMBL/GenBank/DDBJ databases">
        <title>Genomes of endolithic fungi from Antarctica.</title>
        <authorList>
            <person name="Coleine C."/>
            <person name="Masonjones S."/>
            <person name="Stajich J.E."/>
        </authorList>
    </citation>
    <scope>NUCLEOTIDE SEQUENCE [LARGE SCALE GENOMIC DNA]</scope>
    <source>
        <strain evidence="2 3">CCFEE 6315</strain>
    </source>
</reference>